<keyword evidence="1 2" id="KW-0238">DNA-binding</keyword>
<dbReference type="InterPro" id="IPR001375">
    <property type="entry name" value="Peptidase_S9_cat"/>
</dbReference>
<dbReference type="GO" id="GO:0003677">
    <property type="term" value="F:DNA binding"/>
    <property type="evidence" value="ECO:0007669"/>
    <property type="project" value="UniProtKB-UniRule"/>
</dbReference>
<dbReference type="PROSITE" id="PS50977">
    <property type="entry name" value="HTH_TETR_2"/>
    <property type="match status" value="1"/>
</dbReference>
<dbReference type="PANTHER" id="PTHR11731:SF193">
    <property type="entry name" value="DIPEPTIDYL PEPTIDASE 9"/>
    <property type="match status" value="1"/>
</dbReference>
<dbReference type="AlphaFoldDB" id="A0A9X3YK69"/>
<dbReference type="Gene3D" id="3.40.50.1820">
    <property type="entry name" value="alpha/beta hydrolase"/>
    <property type="match status" value="1"/>
</dbReference>
<evidence type="ECO:0000256" key="2">
    <source>
        <dbReference type="PROSITE-ProRule" id="PRU00335"/>
    </source>
</evidence>
<feature type="DNA-binding region" description="H-T-H motif" evidence="2">
    <location>
        <begin position="37"/>
        <end position="56"/>
    </location>
</feature>
<dbReference type="InterPro" id="IPR002469">
    <property type="entry name" value="Peptidase_S9B_N"/>
</dbReference>
<dbReference type="RefSeq" id="WP_263544937.1">
    <property type="nucleotide sequence ID" value="NZ_JAOVZO020000014.1"/>
</dbReference>
<dbReference type="SUPFAM" id="SSF46689">
    <property type="entry name" value="Homeodomain-like"/>
    <property type="match status" value="1"/>
</dbReference>
<dbReference type="InterPro" id="IPR009057">
    <property type="entry name" value="Homeodomain-like_sf"/>
</dbReference>
<dbReference type="Pfam" id="PF00440">
    <property type="entry name" value="TetR_N"/>
    <property type="match status" value="1"/>
</dbReference>
<dbReference type="GO" id="GO:0006508">
    <property type="term" value="P:proteolysis"/>
    <property type="evidence" value="ECO:0007669"/>
    <property type="project" value="InterPro"/>
</dbReference>
<gene>
    <name evidence="4" type="ORF">OD750_009240</name>
</gene>
<evidence type="ECO:0000256" key="1">
    <source>
        <dbReference type="ARBA" id="ARBA00023125"/>
    </source>
</evidence>
<dbReference type="SUPFAM" id="SSF53474">
    <property type="entry name" value="alpha/beta-Hydrolases"/>
    <property type="match status" value="1"/>
</dbReference>
<reference evidence="4" key="1">
    <citation type="submission" date="2023-02" db="EMBL/GenBank/DDBJ databases">
        <title>Tahibacter soli sp. nov. isolated from soil.</title>
        <authorList>
            <person name="Baek J.H."/>
            <person name="Lee J.K."/>
            <person name="Choi D.G."/>
            <person name="Jeon C.O."/>
        </authorList>
    </citation>
    <scope>NUCLEOTIDE SEQUENCE</scope>
    <source>
        <strain evidence="4">BL</strain>
    </source>
</reference>
<dbReference type="Gene3D" id="1.10.357.10">
    <property type="entry name" value="Tetracycline Repressor, domain 2"/>
    <property type="match status" value="1"/>
</dbReference>
<dbReference type="InterPro" id="IPR029058">
    <property type="entry name" value="AB_hydrolase_fold"/>
</dbReference>
<evidence type="ECO:0000259" key="3">
    <source>
        <dbReference type="PROSITE" id="PS50977"/>
    </source>
</evidence>
<organism evidence="4 5">
    <name type="scientific">Tahibacter soli</name>
    <dbReference type="NCBI Taxonomy" id="2983605"/>
    <lineage>
        <taxon>Bacteria</taxon>
        <taxon>Pseudomonadati</taxon>
        <taxon>Pseudomonadota</taxon>
        <taxon>Gammaproteobacteria</taxon>
        <taxon>Lysobacterales</taxon>
        <taxon>Rhodanobacteraceae</taxon>
        <taxon>Tahibacter</taxon>
    </lineage>
</organism>
<dbReference type="Pfam" id="PF00930">
    <property type="entry name" value="DPPIV_N"/>
    <property type="match status" value="2"/>
</dbReference>
<proteinExistence type="predicted"/>
<dbReference type="EMBL" id="JAOVZO020000014">
    <property type="protein sequence ID" value="MDC8012730.1"/>
    <property type="molecule type" value="Genomic_DNA"/>
</dbReference>
<dbReference type="Gene3D" id="2.140.10.30">
    <property type="entry name" value="Dipeptidylpeptidase IV, N-terminal domain"/>
    <property type="match status" value="1"/>
</dbReference>
<dbReference type="GO" id="GO:0008239">
    <property type="term" value="F:dipeptidyl-peptidase activity"/>
    <property type="evidence" value="ECO:0007669"/>
    <property type="project" value="TreeGrafter"/>
</dbReference>
<dbReference type="Proteomes" id="UP001139971">
    <property type="component" value="Unassembled WGS sequence"/>
</dbReference>
<protein>
    <submittedName>
        <fullName evidence="4">DPP IV N-terminal domain-containing protein</fullName>
    </submittedName>
</protein>
<name>A0A9X3YK69_9GAMM</name>
<dbReference type="Pfam" id="PF00326">
    <property type="entry name" value="Peptidase_S9"/>
    <property type="match status" value="1"/>
</dbReference>
<sequence length="1024" mass="112016">MATKKSRVPRGGSALGRDEWLTAARAALIGGGVDSIKVDALARALGVTGGSFYWHFRDRADLLDALLSHWRAANNEPWFAAAADAGNDPYAQFEAIVALWIDETGFSAAYDSAVRDWARTSSAVEAAVRDADRRRIALLADIFRRFGYADEAAFVRARIAYFHQVGYYALRIVESRAERRRLKPLYYEGLLGADVMRRYAPKLPAANEPPAPSRRAPARKEPVMHYPFAPRALAAALALVCTAAHATPAVTAADYARAEKVLDSSLAGAIKNGRVAAHWIDGDTFWYRREGLHGAEFVLIDARRAARAALFDRARLTQALASADTMEIDRVERVDGRLRATLKPRDGNVATCDLERYTCTSAPTPAAATDTLVAPDGRSEAFVRDANLWVRTRDGGGERALTRDGTANYAYGKLPDTSLAAVPQRRAKTPLPPIGVAWSANGRYLFGERVDEREVAAYPFVESVPQDGSFRPIVYDLRLPLLGDAKQPRRTAFVVDAGSGEARALDLGDGASFDAGATLAWSADGGTAYTLVGGKDARSLALAELDLARGKVRLIVDEHGKTSVMPNNLLYSAPNARVLVASREAIWFSERSGWGHLYLYDLATGRQKRRLTDGDWLVRDVVHVDAKRRVVWFTASGREPGRDPYYRHLYRVSLDGGRPKLLTPENAEHEIDPAQPTMIGPAPDGVAFSPDGRWFVDTYSTVASPPVTVLRSADDGRVAMKLEDADVSAVAAAGWRAPERVAVKSVDGRSDLYATVYFPPGFSRERKYPVIDAFYGGPQMMNAPRSYAEAVKTFNPVSRAALAELGFVVATIDARGTRGRSKAFADIGYGNFADPQIDDHVAAIRQLAERYGGLDLDRVGVYGHSFGGYTSARAILARPEFYKVAASSAGPHNYQGFYDGLEGLLGVPDYGDGARVRPTPASVPHNFAAMDNATLAKNLRGHLMLAYGEMDENALPSVTLQLADALIKANKSFDLVYLPNRTHDFFRTDRYYMRRLWDHFVEHLLGATPPENFDLSPPTATSRH</sequence>
<accession>A0A9X3YK69</accession>
<dbReference type="SUPFAM" id="SSF82171">
    <property type="entry name" value="DPP6 N-terminal domain-like"/>
    <property type="match status" value="1"/>
</dbReference>
<comment type="caution">
    <text evidence="4">The sequence shown here is derived from an EMBL/GenBank/DDBJ whole genome shotgun (WGS) entry which is preliminary data.</text>
</comment>
<dbReference type="InterPro" id="IPR050278">
    <property type="entry name" value="Serine_Prot_S9B/DPPIV"/>
</dbReference>
<dbReference type="PANTHER" id="PTHR11731">
    <property type="entry name" value="PROTEASE FAMILY S9B,C DIPEPTIDYL-PEPTIDASE IV-RELATED"/>
    <property type="match status" value="1"/>
</dbReference>
<dbReference type="GO" id="GO:0008236">
    <property type="term" value="F:serine-type peptidase activity"/>
    <property type="evidence" value="ECO:0007669"/>
    <property type="project" value="InterPro"/>
</dbReference>
<evidence type="ECO:0000313" key="5">
    <source>
        <dbReference type="Proteomes" id="UP001139971"/>
    </source>
</evidence>
<keyword evidence="5" id="KW-1185">Reference proteome</keyword>
<evidence type="ECO:0000313" key="4">
    <source>
        <dbReference type="EMBL" id="MDC8012730.1"/>
    </source>
</evidence>
<feature type="domain" description="HTH tetR-type" evidence="3">
    <location>
        <begin position="14"/>
        <end position="74"/>
    </location>
</feature>
<dbReference type="InterPro" id="IPR001647">
    <property type="entry name" value="HTH_TetR"/>
</dbReference>